<dbReference type="EMBL" id="JABFCX010000003">
    <property type="protein sequence ID" value="NNU17510.1"/>
    <property type="molecule type" value="Genomic_DNA"/>
</dbReference>
<protein>
    <submittedName>
        <fullName evidence="7">LysE family translocator</fullName>
    </submittedName>
</protein>
<feature type="transmembrane region" description="Helical" evidence="6">
    <location>
        <begin position="150"/>
        <end position="173"/>
    </location>
</feature>
<feature type="transmembrane region" description="Helical" evidence="6">
    <location>
        <begin position="45"/>
        <end position="65"/>
    </location>
</feature>
<evidence type="ECO:0000256" key="1">
    <source>
        <dbReference type="ARBA" id="ARBA00004651"/>
    </source>
</evidence>
<dbReference type="RefSeq" id="WP_173200996.1">
    <property type="nucleotide sequence ID" value="NZ_JABFCX010000003.1"/>
</dbReference>
<evidence type="ECO:0000256" key="2">
    <source>
        <dbReference type="ARBA" id="ARBA00022475"/>
    </source>
</evidence>
<name>A0A7Y3W659_9PROT</name>
<feature type="transmembrane region" description="Helical" evidence="6">
    <location>
        <begin position="185"/>
        <end position="205"/>
    </location>
</feature>
<keyword evidence="4 6" id="KW-1133">Transmembrane helix</keyword>
<evidence type="ECO:0000256" key="5">
    <source>
        <dbReference type="ARBA" id="ARBA00023136"/>
    </source>
</evidence>
<keyword evidence="3 6" id="KW-0812">Transmembrane</keyword>
<dbReference type="GO" id="GO:0015171">
    <property type="term" value="F:amino acid transmembrane transporter activity"/>
    <property type="evidence" value="ECO:0007669"/>
    <property type="project" value="TreeGrafter"/>
</dbReference>
<evidence type="ECO:0000256" key="4">
    <source>
        <dbReference type="ARBA" id="ARBA00022989"/>
    </source>
</evidence>
<dbReference type="AlphaFoldDB" id="A0A7Y3W659"/>
<dbReference type="PANTHER" id="PTHR30086:SF20">
    <property type="entry name" value="ARGININE EXPORTER PROTEIN ARGO-RELATED"/>
    <property type="match status" value="1"/>
</dbReference>
<dbReference type="GO" id="GO:0005886">
    <property type="term" value="C:plasma membrane"/>
    <property type="evidence" value="ECO:0007669"/>
    <property type="project" value="UniProtKB-SubCell"/>
</dbReference>
<keyword evidence="5 6" id="KW-0472">Membrane</keyword>
<keyword evidence="2" id="KW-1003">Cell membrane</keyword>
<evidence type="ECO:0000313" key="7">
    <source>
        <dbReference type="EMBL" id="NNU17510.1"/>
    </source>
</evidence>
<dbReference type="GO" id="GO:0033228">
    <property type="term" value="P:cysteine export across plasma membrane"/>
    <property type="evidence" value="ECO:0007669"/>
    <property type="project" value="TreeGrafter"/>
</dbReference>
<evidence type="ECO:0000256" key="6">
    <source>
        <dbReference type="SAM" id="Phobius"/>
    </source>
</evidence>
<dbReference type="Pfam" id="PF01810">
    <property type="entry name" value="LysE"/>
    <property type="match status" value="1"/>
</dbReference>
<comment type="caution">
    <text evidence="7">The sequence shown here is derived from an EMBL/GenBank/DDBJ whole genome shotgun (WGS) entry which is preliminary data.</text>
</comment>
<feature type="transmembrane region" description="Helical" evidence="6">
    <location>
        <begin position="70"/>
        <end position="88"/>
    </location>
</feature>
<gene>
    <name evidence="7" type="ORF">HK107_14350</name>
</gene>
<keyword evidence="8" id="KW-1185">Reference proteome</keyword>
<dbReference type="PANTHER" id="PTHR30086">
    <property type="entry name" value="ARGININE EXPORTER PROTEIN ARGO"/>
    <property type="match status" value="1"/>
</dbReference>
<comment type="subcellular location">
    <subcellularLocation>
        <location evidence="1">Cell membrane</location>
        <topology evidence="1">Multi-pass membrane protein</topology>
    </subcellularLocation>
</comment>
<proteinExistence type="predicted"/>
<organism evidence="7 8">
    <name type="scientific">Parvularcula mediterranea</name>
    <dbReference type="NCBI Taxonomy" id="2732508"/>
    <lineage>
        <taxon>Bacteria</taxon>
        <taxon>Pseudomonadati</taxon>
        <taxon>Pseudomonadota</taxon>
        <taxon>Alphaproteobacteria</taxon>
        <taxon>Parvularculales</taxon>
        <taxon>Parvularculaceae</taxon>
        <taxon>Parvularcula</taxon>
    </lineage>
</organism>
<evidence type="ECO:0000313" key="8">
    <source>
        <dbReference type="Proteomes" id="UP000536835"/>
    </source>
</evidence>
<accession>A0A7Y3W659</accession>
<sequence length="206" mass="21420">MSIELLLTFIAFAFTASITPGPNNLMMMASGSVFGFRKTLPHITGVVLGFAVLLSAMIAGLGLVLEGLPAITIGVQVIGAGWLFWLGLSLCLSAKDHSAVTRHIPSVTSARPFRAIEAALFQWANPKALAMTASCAAAFSALAPSVVLRLTVMVTVFSVIGALTSVLWTLVGCRLAKLLATGSSAYIAQLVMGLLFIATSIGLLIV</sequence>
<dbReference type="InterPro" id="IPR001123">
    <property type="entry name" value="LeuE-type"/>
</dbReference>
<reference evidence="7 8" key="1">
    <citation type="submission" date="2020-05" db="EMBL/GenBank/DDBJ databases">
        <title>Parvularcula mediterraneae sp. nov., isolated from polypropylene straw from shallow seawater of the seashore of Laganas in Zakynthos island, Greece.</title>
        <authorList>
            <person name="Szabo I."/>
            <person name="Al-Omari J."/>
            <person name="Rado J."/>
            <person name="Szerdahelyi G.S."/>
        </authorList>
    </citation>
    <scope>NUCLEOTIDE SEQUENCE [LARGE SCALE GENOMIC DNA]</scope>
    <source>
        <strain evidence="7 8">ZS-1/3</strain>
    </source>
</reference>
<evidence type="ECO:0000256" key="3">
    <source>
        <dbReference type="ARBA" id="ARBA00022692"/>
    </source>
</evidence>
<dbReference type="Proteomes" id="UP000536835">
    <property type="component" value="Unassembled WGS sequence"/>
</dbReference>